<dbReference type="UniPathway" id="UPA00253">
    <property type="reaction ID" value="UER00333"/>
</dbReference>
<dbReference type="STRING" id="697281.Mahau_1026"/>
<comment type="pathway">
    <text evidence="8">Cofactor biosynthesis; NAD(+) biosynthesis; NAD(+) from deamido-NAD(+) (ammonia route): step 1/1.</text>
</comment>
<gene>
    <name evidence="8" type="primary">nadE</name>
    <name evidence="12" type="ordered locus">Mahau_1026</name>
</gene>
<dbReference type="EC" id="6.3.1.5" evidence="8 10"/>
<feature type="binding site" evidence="8">
    <location>
        <position position="188"/>
    </location>
    <ligand>
        <name>Mg(2+)</name>
        <dbReference type="ChEBI" id="CHEBI:18420"/>
    </ligand>
</feature>
<keyword evidence="5 8" id="KW-0067">ATP-binding</keyword>
<dbReference type="GO" id="GO:0003952">
    <property type="term" value="F:NAD+ synthase (glutamine-hydrolyzing) activity"/>
    <property type="evidence" value="ECO:0007669"/>
    <property type="project" value="InterPro"/>
</dbReference>
<dbReference type="GO" id="GO:0004359">
    <property type="term" value="F:glutaminase activity"/>
    <property type="evidence" value="ECO:0007669"/>
    <property type="project" value="InterPro"/>
</dbReference>
<dbReference type="InterPro" id="IPR022310">
    <property type="entry name" value="NAD/GMP_synthase"/>
</dbReference>
<evidence type="ECO:0000313" key="12">
    <source>
        <dbReference type="EMBL" id="AEE96224.1"/>
    </source>
</evidence>
<dbReference type="PANTHER" id="PTHR23090">
    <property type="entry name" value="NH 3 /GLUTAMINE-DEPENDENT NAD + SYNTHETASE"/>
    <property type="match status" value="1"/>
</dbReference>
<dbReference type="InterPro" id="IPR003694">
    <property type="entry name" value="NAD_synthase"/>
</dbReference>
<feature type="binding site" evidence="8">
    <location>
        <position position="203"/>
    </location>
    <ligand>
        <name>deamido-NAD(+)</name>
        <dbReference type="ChEBI" id="CHEBI:58437"/>
        <note>ligand shared between two neighboring subunits</note>
    </ligand>
</feature>
<feature type="binding site" evidence="8">
    <location>
        <begin position="38"/>
        <end position="45"/>
    </location>
    <ligand>
        <name>ATP</name>
        <dbReference type="ChEBI" id="CHEBI:30616"/>
    </ligand>
</feature>
<evidence type="ECO:0000313" key="13">
    <source>
        <dbReference type="Proteomes" id="UP000008457"/>
    </source>
</evidence>
<evidence type="ECO:0000256" key="2">
    <source>
        <dbReference type="ARBA" id="ARBA00022598"/>
    </source>
</evidence>
<dbReference type="Pfam" id="PF02540">
    <property type="entry name" value="NAD_synthase"/>
    <property type="match status" value="2"/>
</dbReference>
<feature type="domain" description="NAD/GMP synthase" evidence="11">
    <location>
        <begin position="18"/>
        <end position="100"/>
    </location>
</feature>
<feature type="binding site" description="in other chain" evidence="8">
    <location>
        <position position="196"/>
    </location>
    <ligand>
        <name>deamido-NAD(+)</name>
        <dbReference type="ChEBI" id="CHEBI:58437"/>
        <note>ligand shared between two neighboring subunits</note>
    </ligand>
</feature>
<feature type="binding site" evidence="8">
    <location>
        <position position="44"/>
    </location>
    <ligand>
        <name>Mg(2+)</name>
        <dbReference type="ChEBI" id="CHEBI:18420"/>
    </ligand>
</feature>
<dbReference type="NCBIfam" id="TIGR00552">
    <property type="entry name" value="nadE"/>
    <property type="match status" value="1"/>
</dbReference>
<reference evidence="13" key="1">
    <citation type="submission" date="2010-11" db="EMBL/GenBank/DDBJ databases">
        <title>The complete genome of Mahella australiensis DSM 15567.</title>
        <authorList>
            <consortium name="US DOE Joint Genome Institute (JGI-PGF)"/>
            <person name="Lucas S."/>
            <person name="Copeland A."/>
            <person name="Lapidus A."/>
            <person name="Bruce D."/>
            <person name="Goodwin L."/>
            <person name="Pitluck S."/>
            <person name="Kyrpides N."/>
            <person name="Mavromatis K."/>
            <person name="Pagani I."/>
            <person name="Ivanova N."/>
            <person name="Teshima H."/>
            <person name="Brettin T."/>
            <person name="Detter J.C."/>
            <person name="Han C."/>
            <person name="Tapia R."/>
            <person name="Land M."/>
            <person name="Hauser L."/>
            <person name="Markowitz V."/>
            <person name="Cheng J.-F."/>
            <person name="Hugenholtz P."/>
            <person name="Woyke T."/>
            <person name="Wu D."/>
            <person name="Spring S."/>
            <person name="Pukall R."/>
            <person name="Steenblock K."/>
            <person name="Schneider S."/>
            <person name="Klenk H.-P."/>
            <person name="Eisen J.A."/>
        </authorList>
    </citation>
    <scope>NUCLEOTIDE SEQUENCE [LARGE SCALE GENOMIC DNA]</scope>
    <source>
        <strain evidence="13">DSM 15567 / CIP 107919 / 50-1 BON</strain>
    </source>
</reference>
<dbReference type="GO" id="GO:0005524">
    <property type="term" value="F:ATP binding"/>
    <property type="evidence" value="ECO:0007669"/>
    <property type="project" value="UniProtKB-UniRule"/>
</dbReference>
<evidence type="ECO:0000256" key="3">
    <source>
        <dbReference type="ARBA" id="ARBA00022723"/>
    </source>
</evidence>
<accession>F4A2P4</accession>
<evidence type="ECO:0000256" key="8">
    <source>
        <dbReference type="HAMAP-Rule" id="MF_00193"/>
    </source>
</evidence>
<reference evidence="12 13" key="2">
    <citation type="journal article" date="2011" name="Stand. Genomic Sci.">
        <title>Complete genome sequence of Mahella australiensis type strain (50-1 BON).</title>
        <authorList>
            <person name="Sikorski J."/>
            <person name="Teshima H."/>
            <person name="Nolan M."/>
            <person name="Lucas S."/>
            <person name="Hammon N."/>
            <person name="Deshpande S."/>
            <person name="Cheng J.F."/>
            <person name="Pitluck S."/>
            <person name="Liolios K."/>
            <person name="Pagani I."/>
            <person name="Ivanova N."/>
            <person name="Huntemann M."/>
            <person name="Mavromatis K."/>
            <person name="Ovchinikova G."/>
            <person name="Pati A."/>
            <person name="Tapia R."/>
            <person name="Han C."/>
            <person name="Goodwin L."/>
            <person name="Chen A."/>
            <person name="Palaniappan K."/>
            <person name="Land M."/>
            <person name="Hauser L."/>
            <person name="Ngatchou-Djao O.D."/>
            <person name="Rohde M."/>
            <person name="Pukall R."/>
            <person name="Spring S."/>
            <person name="Abt B."/>
            <person name="Goker M."/>
            <person name="Detter J.C."/>
            <person name="Woyke T."/>
            <person name="Bristow J."/>
            <person name="Markowitz V."/>
            <person name="Hugenholtz P."/>
            <person name="Eisen J.A."/>
            <person name="Kyrpides N.C."/>
            <person name="Klenk H.P."/>
            <person name="Lapidus A."/>
        </authorList>
    </citation>
    <scope>NUCLEOTIDE SEQUENCE [LARGE SCALE GENOMIC DNA]</scope>
    <source>
        <strain evidence="13">DSM 15567 / CIP 107919 / 50-1 BON</strain>
    </source>
</reference>
<evidence type="ECO:0000256" key="1">
    <source>
        <dbReference type="ARBA" id="ARBA00005859"/>
    </source>
</evidence>
<dbReference type="InterPro" id="IPR022926">
    <property type="entry name" value="NH(3)-dep_NAD(+)_synth"/>
</dbReference>
<dbReference type="Proteomes" id="UP000008457">
    <property type="component" value="Chromosome"/>
</dbReference>
<dbReference type="eggNOG" id="COG0171">
    <property type="taxonomic scope" value="Bacteria"/>
</dbReference>
<dbReference type="GO" id="GO:0009435">
    <property type="term" value="P:NAD+ biosynthetic process"/>
    <property type="evidence" value="ECO:0007669"/>
    <property type="project" value="UniProtKB-UniRule"/>
</dbReference>
<keyword evidence="13" id="KW-1185">Reference proteome</keyword>
<dbReference type="GO" id="GO:0046872">
    <property type="term" value="F:metal ion binding"/>
    <property type="evidence" value="ECO:0007669"/>
    <property type="project" value="UniProtKB-KW"/>
</dbReference>
<dbReference type="HOGENOM" id="CLU_059327_1_1_9"/>
<evidence type="ECO:0000256" key="4">
    <source>
        <dbReference type="ARBA" id="ARBA00022741"/>
    </source>
</evidence>
<dbReference type="OrthoDB" id="9803818at2"/>
<evidence type="ECO:0000256" key="10">
    <source>
        <dbReference type="RuleBase" id="RU003812"/>
    </source>
</evidence>
<dbReference type="InterPro" id="IPR014729">
    <property type="entry name" value="Rossmann-like_a/b/a_fold"/>
</dbReference>
<dbReference type="GO" id="GO:0005737">
    <property type="term" value="C:cytoplasm"/>
    <property type="evidence" value="ECO:0007669"/>
    <property type="project" value="InterPro"/>
</dbReference>
<feature type="binding site" description="in other chain" evidence="8">
    <location>
        <position position="163"/>
    </location>
    <ligand>
        <name>deamido-NAD(+)</name>
        <dbReference type="ChEBI" id="CHEBI:58437"/>
        <note>ligand shared between two neighboring subunits</note>
    </ligand>
</feature>
<dbReference type="KEGG" id="mas:Mahau_1026"/>
<keyword evidence="6 8" id="KW-0460">Magnesium</keyword>
<evidence type="ECO:0000256" key="7">
    <source>
        <dbReference type="ARBA" id="ARBA00023027"/>
    </source>
</evidence>
<evidence type="ECO:0000256" key="6">
    <source>
        <dbReference type="ARBA" id="ARBA00022842"/>
    </source>
</evidence>
<dbReference type="HAMAP" id="MF_00193">
    <property type="entry name" value="NadE_ammonia_dep"/>
    <property type="match status" value="1"/>
</dbReference>
<evidence type="ECO:0000256" key="5">
    <source>
        <dbReference type="ARBA" id="ARBA00022840"/>
    </source>
</evidence>
<dbReference type="CDD" id="cd00553">
    <property type="entry name" value="NAD_synthase"/>
    <property type="match status" value="1"/>
</dbReference>
<protein>
    <recommendedName>
        <fullName evidence="8 10">NH(3)-dependent NAD(+) synthetase</fullName>
        <ecNumber evidence="8 10">6.3.1.5</ecNumber>
    </recommendedName>
</protein>
<comment type="catalytic activity">
    <reaction evidence="8 10">
        <text>deamido-NAD(+) + NH4(+) + ATP = AMP + diphosphate + NAD(+) + H(+)</text>
        <dbReference type="Rhea" id="RHEA:21188"/>
        <dbReference type="ChEBI" id="CHEBI:15378"/>
        <dbReference type="ChEBI" id="CHEBI:28938"/>
        <dbReference type="ChEBI" id="CHEBI:30616"/>
        <dbReference type="ChEBI" id="CHEBI:33019"/>
        <dbReference type="ChEBI" id="CHEBI:57540"/>
        <dbReference type="ChEBI" id="CHEBI:58437"/>
        <dbReference type="ChEBI" id="CHEBI:456215"/>
        <dbReference type="EC" id="6.3.1.5"/>
    </reaction>
</comment>
<proteinExistence type="inferred from homology"/>
<feature type="binding site" evidence="8">
    <location>
        <position position="212"/>
    </location>
    <ligand>
        <name>ATP</name>
        <dbReference type="ChEBI" id="CHEBI:30616"/>
    </ligand>
</feature>
<keyword evidence="4 8" id="KW-0547">Nucleotide-binding</keyword>
<feature type="domain" description="NAD/GMP synthase" evidence="11">
    <location>
        <begin position="150"/>
        <end position="298"/>
    </location>
</feature>
<dbReference type="EMBL" id="CP002360">
    <property type="protein sequence ID" value="AEE96224.1"/>
    <property type="molecule type" value="Genomic_DNA"/>
</dbReference>
<dbReference type="RefSeq" id="WP_013780654.1">
    <property type="nucleotide sequence ID" value="NC_015520.1"/>
</dbReference>
<feature type="binding site" evidence="8">
    <location>
        <position position="183"/>
    </location>
    <ligand>
        <name>ATP</name>
        <dbReference type="ChEBI" id="CHEBI:30616"/>
    </ligand>
</feature>
<keyword evidence="2 8" id="KW-0436">Ligase</keyword>
<dbReference type="SUPFAM" id="SSF52402">
    <property type="entry name" value="Adenine nucleotide alpha hydrolases-like"/>
    <property type="match status" value="1"/>
</dbReference>
<dbReference type="PANTHER" id="PTHR23090:SF9">
    <property type="entry name" value="GLUTAMINE-DEPENDENT NAD(+) SYNTHETASE"/>
    <property type="match status" value="1"/>
</dbReference>
<comment type="similarity">
    <text evidence="1 8 9">Belongs to the NAD synthetase family.</text>
</comment>
<keyword evidence="3 8" id="KW-0479">Metal-binding</keyword>
<comment type="function">
    <text evidence="8">Catalyzes the ATP-dependent amidation of deamido-NAD to form NAD. Uses ammonia as a nitrogen source.</text>
</comment>
<feature type="binding site" evidence="8">
    <location>
        <position position="234"/>
    </location>
    <ligand>
        <name>ATP</name>
        <dbReference type="ChEBI" id="CHEBI:30616"/>
    </ligand>
</feature>
<dbReference type="Gene3D" id="3.40.50.620">
    <property type="entry name" value="HUPs"/>
    <property type="match status" value="1"/>
</dbReference>
<evidence type="ECO:0000256" key="9">
    <source>
        <dbReference type="RuleBase" id="RU003811"/>
    </source>
</evidence>
<comment type="caution">
    <text evidence="8">Lacks conserved residue(s) required for the propagation of feature annotation.</text>
</comment>
<evidence type="ECO:0000259" key="11">
    <source>
        <dbReference type="Pfam" id="PF02540"/>
    </source>
</evidence>
<organism evidence="12 13">
    <name type="scientific">Mahella australiensis (strain DSM 15567 / CIP 107919 / 50-1 BON)</name>
    <dbReference type="NCBI Taxonomy" id="697281"/>
    <lineage>
        <taxon>Bacteria</taxon>
        <taxon>Bacillati</taxon>
        <taxon>Bacillota</taxon>
        <taxon>Clostridia</taxon>
        <taxon>Thermoanaerobacterales</taxon>
        <taxon>Thermoanaerobacterales Family IV. Incertae Sedis</taxon>
        <taxon>Mahella</taxon>
    </lineage>
</organism>
<sequence>MGIKERLEIADKEKVCCQIEDFIKNIMTDWQREGCILGLSGGLDSALVAYLAVRAIGKANVQALFMPERDSSKQSYDDACLIAEILGLSMKEINLTPLLKKIGVYGLEPSPMFIPRPIQEHYVTQKYHQYSTEEEPTFLKTLKGGVGQSELQKHIAYYRIKHRVRMVLLYFYGEMDNLLILGTCNKSEKMTGFFVKYGDSASDIDPIADLYKTQVKQLARYLLIPDRIIDKAPTPDLMPGLTDEQAMRISYDKLDIVLMGIALSMDEQDIAQEAEVDPATIAYIKRLVQLSEHMRNLPPQPFISSLPDDIKY</sequence>
<dbReference type="AlphaFoldDB" id="F4A2P4"/>
<name>F4A2P4_MAHA5</name>
<comment type="subunit">
    <text evidence="8">Homodimer.</text>
</comment>
<keyword evidence="7 8" id="KW-0520">NAD</keyword>
<dbReference type="GO" id="GO:0008795">
    <property type="term" value="F:NAD+ synthase activity"/>
    <property type="evidence" value="ECO:0007669"/>
    <property type="project" value="UniProtKB-UniRule"/>
</dbReference>